<gene>
    <name evidence="2" type="ORF">DAMNIGENAA_14210</name>
</gene>
<dbReference type="Proteomes" id="UP001144372">
    <property type="component" value="Unassembled WGS sequence"/>
</dbReference>
<keyword evidence="1" id="KW-0812">Transmembrane</keyword>
<dbReference type="RefSeq" id="WP_281793263.1">
    <property type="nucleotide sequence ID" value="NZ_BSDR01000001.1"/>
</dbReference>
<keyword evidence="1" id="KW-0472">Membrane</keyword>
<dbReference type="EMBL" id="BSDR01000001">
    <property type="protein sequence ID" value="GLI33988.1"/>
    <property type="molecule type" value="Genomic_DNA"/>
</dbReference>
<evidence type="ECO:0000313" key="3">
    <source>
        <dbReference type="Proteomes" id="UP001144372"/>
    </source>
</evidence>
<proteinExistence type="predicted"/>
<comment type="caution">
    <text evidence="2">The sequence shown here is derived from an EMBL/GenBank/DDBJ whole genome shotgun (WGS) entry which is preliminary data.</text>
</comment>
<organism evidence="2 3">
    <name type="scientific">Desulforhabdus amnigena</name>
    <dbReference type="NCBI Taxonomy" id="40218"/>
    <lineage>
        <taxon>Bacteria</taxon>
        <taxon>Pseudomonadati</taxon>
        <taxon>Thermodesulfobacteriota</taxon>
        <taxon>Syntrophobacteria</taxon>
        <taxon>Syntrophobacterales</taxon>
        <taxon>Syntrophobacteraceae</taxon>
        <taxon>Desulforhabdus</taxon>
    </lineage>
</organism>
<reference evidence="2" key="1">
    <citation type="submission" date="2022-12" db="EMBL/GenBank/DDBJ databases">
        <title>Reference genome sequencing for broad-spectrum identification of bacterial and archaeal isolates by mass spectrometry.</title>
        <authorList>
            <person name="Sekiguchi Y."/>
            <person name="Tourlousse D.M."/>
        </authorList>
    </citation>
    <scope>NUCLEOTIDE SEQUENCE</scope>
    <source>
        <strain evidence="2">ASRB1</strain>
    </source>
</reference>
<keyword evidence="1" id="KW-1133">Transmembrane helix</keyword>
<evidence type="ECO:0000313" key="2">
    <source>
        <dbReference type="EMBL" id="GLI33988.1"/>
    </source>
</evidence>
<dbReference type="AlphaFoldDB" id="A0A9W6D2D0"/>
<feature type="transmembrane region" description="Helical" evidence="1">
    <location>
        <begin position="28"/>
        <end position="61"/>
    </location>
</feature>
<name>A0A9W6D2D0_9BACT</name>
<accession>A0A9W6D2D0</accession>
<protein>
    <submittedName>
        <fullName evidence="2">Uncharacterized protein</fullName>
    </submittedName>
</protein>
<evidence type="ECO:0000256" key="1">
    <source>
        <dbReference type="SAM" id="Phobius"/>
    </source>
</evidence>
<sequence length="66" mass="7632">MNSQNVTEVVVVDIKMKFWSMVIFMVKWVIASIPAFIVLALIGTLIMAFFQGFFGMGTMWWQGRMH</sequence>
<keyword evidence="3" id="KW-1185">Reference proteome</keyword>